<comment type="caution">
    <text evidence="3">The sequence shown here is derived from an EMBL/GenBank/DDBJ whole genome shotgun (WGS) entry which is preliminary data.</text>
</comment>
<gene>
    <name evidence="3" type="ORF">GCM10017643_40720</name>
</gene>
<reference evidence="3" key="2">
    <citation type="submission" date="2023-01" db="EMBL/GenBank/DDBJ databases">
        <authorList>
            <person name="Sun Q."/>
            <person name="Evtushenko L."/>
        </authorList>
    </citation>
    <scope>NUCLEOTIDE SEQUENCE</scope>
    <source>
        <strain evidence="3">VKM B-2484</strain>
    </source>
</reference>
<evidence type="ECO:0000313" key="3">
    <source>
        <dbReference type="EMBL" id="GLK73954.1"/>
    </source>
</evidence>
<evidence type="ECO:0000256" key="1">
    <source>
        <dbReference type="SAM" id="MobiDB-lite"/>
    </source>
</evidence>
<keyword evidence="2" id="KW-1133">Transmembrane helix</keyword>
<name>A0A9W6JDX2_9HYPH</name>
<feature type="transmembrane region" description="Helical" evidence="2">
    <location>
        <begin position="27"/>
        <end position="44"/>
    </location>
</feature>
<evidence type="ECO:0000256" key="2">
    <source>
        <dbReference type="SAM" id="Phobius"/>
    </source>
</evidence>
<evidence type="ECO:0000313" key="4">
    <source>
        <dbReference type="Proteomes" id="UP001143370"/>
    </source>
</evidence>
<feature type="region of interest" description="Disordered" evidence="1">
    <location>
        <begin position="50"/>
        <end position="69"/>
    </location>
</feature>
<dbReference type="AlphaFoldDB" id="A0A9W6JDX2"/>
<protein>
    <submittedName>
        <fullName evidence="3">Uncharacterized protein</fullName>
    </submittedName>
</protein>
<proteinExistence type="predicted"/>
<accession>A0A9W6JDX2</accession>
<reference evidence="3" key="1">
    <citation type="journal article" date="2014" name="Int. J. Syst. Evol. Microbiol.">
        <title>Complete genome sequence of Corynebacterium casei LMG S-19264T (=DSM 44701T), isolated from a smear-ripened cheese.</title>
        <authorList>
            <consortium name="US DOE Joint Genome Institute (JGI-PGF)"/>
            <person name="Walter F."/>
            <person name="Albersmeier A."/>
            <person name="Kalinowski J."/>
            <person name="Ruckert C."/>
        </authorList>
    </citation>
    <scope>NUCLEOTIDE SEQUENCE</scope>
    <source>
        <strain evidence="3">VKM B-2484</strain>
    </source>
</reference>
<keyword evidence="4" id="KW-1185">Reference proteome</keyword>
<organism evidence="3 4">
    <name type="scientific">Ancylobacter dichloromethanicus</name>
    <dbReference type="NCBI Taxonomy" id="518825"/>
    <lineage>
        <taxon>Bacteria</taxon>
        <taxon>Pseudomonadati</taxon>
        <taxon>Pseudomonadota</taxon>
        <taxon>Alphaproteobacteria</taxon>
        <taxon>Hyphomicrobiales</taxon>
        <taxon>Xanthobacteraceae</taxon>
        <taxon>Ancylobacter</taxon>
    </lineage>
</organism>
<sequence length="69" mass="7514">MRPGGRSGDAPAGAFHRTDTDEAAMEMLYGVGALLLLAVMAYAIRQSQQRRKAKGIELPEEKVDRNSPL</sequence>
<feature type="compositionally biased region" description="Basic and acidic residues" evidence="1">
    <location>
        <begin position="54"/>
        <end position="69"/>
    </location>
</feature>
<keyword evidence="2" id="KW-0812">Transmembrane</keyword>
<keyword evidence="2" id="KW-0472">Membrane</keyword>
<dbReference type="Proteomes" id="UP001143370">
    <property type="component" value="Unassembled WGS sequence"/>
</dbReference>
<dbReference type="EMBL" id="BSFJ01000035">
    <property type="protein sequence ID" value="GLK73954.1"/>
    <property type="molecule type" value="Genomic_DNA"/>
</dbReference>